<evidence type="ECO:0000313" key="3">
    <source>
        <dbReference type="Proteomes" id="UP000305202"/>
    </source>
</evidence>
<comment type="caution">
    <text evidence="2">The sequence shown here is derived from an EMBL/GenBank/DDBJ whole genome shotgun (WGS) entry which is preliminary data.</text>
</comment>
<evidence type="ECO:0000259" key="1">
    <source>
        <dbReference type="Pfam" id="PF00005"/>
    </source>
</evidence>
<dbReference type="Gene3D" id="3.40.50.300">
    <property type="entry name" value="P-loop containing nucleotide triphosphate hydrolases"/>
    <property type="match status" value="1"/>
</dbReference>
<keyword evidence="2" id="KW-0067">ATP-binding</keyword>
<sequence length="156" mass="17948">KRITLPSETVIWQPEFTDKTLSRKTEAVHIDNLPDGLETIIGERGSVLSTGERQRINIARALNKKCPLIIFDEATSSVDTLSEAKIIDHLIHYRRESTVLVVSHRIATLRNFDRIVLLDRGRIVDMGRLDELLKRNTLCRDLLRTMECDENRDTIN</sequence>
<dbReference type="InterPro" id="IPR003439">
    <property type="entry name" value="ABC_transporter-like_ATP-bd"/>
</dbReference>
<dbReference type="Pfam" id="PF00005">
    <property type="entry name" value="ABC_tran"/>
    <property type="match status" value="1"/>
</dbReference>
<name>A0ABY2SF54_9HYPH</name>
<dbReference type="EMBL" id="SZPQ01000060">
    <property type="protein sequence ID" value="TKI02820.1"/>
    <property type="molecule type" value="Genomic_DNA"/>
</dbReference>
<reference evidence="2 3" key="1">
    <citation type="submission" date="2019-04" db="EMBL/GenBank/DDBJ databases">
        <authorList>
            <person name="Li M."/>
            <person name="Gao C."/>
        </authorList>
    </citation>
    <scope>NUCLEOTIDE SEQUENCE [LARGE SCALE GENOMIC DNA]</scope>
    <source>
        <strain evidence="2 3">BGMRC 2031</strain>
    </source>
</reference>
<protein>
    <submittedName>
        <fullName evidence="2">ATP-binding cassette domain-containing protein</fullName>
    </submittedName>
</protein>
<keyword evidence="2" id="KW-0547">Nucleotide-binding</keyword>
<dbReference type="PANTHER" id="PTHR43394">
    <property type="entry name" value="ATP-DEPENDENT PERMEASE MDL1, MITOCHONDRIAL"/>
    <property type="match status" value="1"/>
</dbReference>
<feature type="domain" description="ABC transporter" evidence="1">
    <location>
        <begin position="32"/>
        <end position="76"/>
    </location>
</feature>
<dbReference type="InterPro" id="IPR027417">
    <property type="entry name" value="P-loop_NTPase"/>
</dbReference>
<dbReference type="InterPro" id="IPR039421">
    <property type="entry name" value="Type_1_exporter"/>
</dbReference>
<organism evidence="2 3">
    <name type="scientific">Martelella alba</name>
    <dbReference type="NCBI Taxonomy" id="2590451"/>
    <lineage>
        <taxon>Bacteria</taxon>
        <taxon>Pseudomonadati</taxon>
        <taxon>Pseudomonadota</taxon>
        <taxon>Alphaproteobacteria</taxon>
        <taxon>Hyphomicrobiales</taxon>
        <taxon>Aurantimonadaceae</taxon>
        <taxon>Martelella</taxon>
    </lineage>
</organism>
<gene>
    <name evidence="2" type="ORF">FCN80_23760</name>
</gene>
<proteinExistence type="predicted"/>
<dbReference type="Proteomes" id="UP000305202">
    <property type="component" value="Unassembled WGS sequence"/>
</dbReference>
<evidence type="ECO:0000313" key="2">
    <source>
        <dbReference type="EMBL" id="TKI02820.1"/>
    </source>
</evidence>
<accession>A0ABY2SF54</accession>
<dbReference type="GO" id="GO:0005524">
    <property type="term" value="F:ATP binding"/>
    <property type="evidence" value="ECO:0007669"/>
    <property type="project" value="UniProtKB-KW"/>
</dbReference>
<keyword evidence="3" id="KW-1185">Reference proteome</keyword>
<dbReference type="SUPFAM" id="SSF52540">
    <property type="entry name" value="P-loop containing nucleoside triphosphate hydrolases"/>
    <property type="match status" value="1"/>
</dbReference>
<dbReference type="RefSeq" id="WP_136992800.1">
    <property type="nucleotide sequence ID" value="NZ_SZPQ01000060.1"/>
</dbReference>
<dbReference type="PANTHER" id="PTHR43394:SF1">
    <property type="entry name" value="ATP-BINDING CASSETTE SUB-FAMILY B MEMBER 10, MITOCHONDRIAL"/>
    <property type="match status" value="1"/>
</dbReference>
<feature type="non-terminal residue" evidence="2">
    <location>
        <position position="1"/>
    </location>
</feature>